<sequence>MHELRISAKSITGNIHLLHWTTYSTAAGDVSATRRSRGRDRTLLKRLHAKFFVQYQIPFIMQYPTSLVWFKMQW</sequence>
<dbReference type="Proteomes" id="UP001163823">
    <property type="component" value="Chromosome 9"/>
</dbReference>
<evidence type="ECO:0000313" key="2">
    <source>
        <dbReference type="Proteomes" id="UP001163823"/>
    </source>
</evidence>
<organism evidence="1 2">
    <name type="scientific">Quillaja saponaria</name>
    <name type="common">Soap bark tree</name>
    <dbReference type="NCBI Taxonomy" id="32244"/>
    <lineage>
        <taxon>Eukaryota</taxon>
        <taxon>Viridiplantae</taxon>
        <taxon>Streptophyta</taxon>
        <taxon>Embryophyta</taxon>
        <taxon>Tracheophyta</taxon>
        <taxon>Spermatophyta</taxon>
        <taxon>Magnoliopsida</taxon>
        <taxon>eudicotyledons</taxon>
        <taxon>Gunneridae</taxon>
        <taxon>Pentapetalae</taxon>
        <taxon>rosids</taxon>
        <taxon>fabids</taxon>
        <taxon>Fabales</taxon>
        <taxon>Quillajaceae</taxon>
        <taxon>Quillaja</taxon>
    </lineage>
</organism>
<evidence type="ECO:0000313" key="1">
    <source>
        <dbReference type="EMBL" id="KAJ7954762.1"/>
    </source>
</evidence>
<gene>
    <name evidence="1" type="ORF">O6P43_021466</name>
</gene>
<dbReference type="AlphaFoldDB" id="A0AAD7PH05"/>
<proteinExistence type="predicted"/>
<keyword evidence="2" id="KW-1185">Reference proteome</keyword>
<comment type="caution">
    <text evidence="1">The sequence shown here is derived from an EMBL/GenBank/DDBJ whole genome shotgun (WGS) entry which is preliminary data.</text>
</comment>
<accession>A0AAD7PH05</accession>
<protein>
    <submittedName>
        <fullName evidence="1">Uncharacterized protein</fullName>
    </submittedName>
</protein>
<name>A0AAD7PH05_QUISA</name>
<reference evidence="1" key="1">
    <citation type="journal article" date="2023" name="Science">
        <title>Elucidation of the pathway for biosynthesis of saponin adjuvants from the soapbark tree.</title>
        <authorList>
            <person name="Reed J."/>
            <person name="Orme A."/>
            <person name="El-Demerdash A."/>
            <person name="Owen C."/>
            <person name="Martin L.B.B."/>
            <person name="Misra R.C."/>
            <person name="Kikuchi S."/>
            <person name="Rejzek M."/>
            <person name="Martin A.C."/>
            <person name="Harkess A."/>
            <person name="Leebens-Mack J."/>
            <person name="Louveau T."/>
            <person name="Stephenson M.J."/>
            <person name="Osbourn A."/>
        </authorList>
    </citation>
    <scope>NUCLEOTIDE SEQUENCE</scope>
    <source>
        <strain evidence="1">S10</strain>
    </source>
</reference>
<dbReference type="EMBL" id="JARAOO010000009">
    <property type="protein sequence ID" value="KAJ7954762.1"/>
    <property type="molecule type" value="Genomic_DNA"/>
</dbReference>
<dbReference type="KEGG" id="qsa:O6P43_021466"/>